<keyword evidence="3" id="KW-1185">Reference proteome</keyword>
<dbReference type="RefSeq" id="WP_114055476.1">
    <property type="nucleotide sequence ID" value="NZ_CP030862.1"/>
</dbReference>
<evidence type="ECO:0000256" key="1">
    <source>
        <dbReference type="SAM" id="MobiDB-lite"/>
    </source>
</evidence>
<gene>
    <name evidence="2" type="ORF">C0216_13245</name>
</gene>
<sequence length="74" mass="8230">MVIIEAADEVLPGDACGQRLLFTTLLREGRRWSSRQPQGGERSRLVVTMSRDAASVPSLKERLRSHLPEAHHPG</sequence>
<dbReference type="Proteomes" id="UP000252004">
    <property type="component" value="Chromosome"/>
</dbReference>
<feature type="region of interest" description="Disordered" evidence="1">
    <location>
        <begin position="31"/>
        <end position="74"/>
    </location>
</feature>
<proteinExistence type="predicted"/>
<evidence type="ECO:0000313" key="2">
    <source>
        <dbReference type="EMBL" id="AXE24294.1"/>
    </source>
</evidence>
<feature type="compositionally biased region" description="Basic and acidic residues" evidence="1">
    <location>
        <begin position="59"/>
        <end position="74"/>
    </location>
</feature>
<dbReference type="KEGG" id="sgz:C0216_13245"/>
<reference evidence="2 3" key="1">
    <citation type="submission" date="2018-01" db="EMBL/GenBank/DDBJ databases">
        <title>Draft genome Sequence of streptomyces globosus LZH-48.</title>
        <authorList>
            <person name="Ran K."/>
            <person name="Li Z."/>
            <person name="Wei S."/>
            <person name="Dong R."/>
        </authorList>
    </citation>
    <scope>NUCLEOTIDE SEQUENCE [LARGE SCALE GENOMIC DNA]</scope>
    <source>
        <strain evidence="2 3">LZH-48</strain>
    </source>
</reference>
<accession>A0A344U073</accession>
<name>A0A344U073_9ACTN</name>
<dbReference type="AlphaFoldDB" id="A0A344U073"/>
<evidence type="ECO:0000313" key="3">
    <source>
        <dbReference type="Proteomes" id="UP000252004"/>
    </source>
</evidence>
<protein>
    <submittedName>
        <fullName evidence="2">Uncharacterized protein</fullName>
    </submittedName>
</protein>
<dbReference type="EMBL" id="CP030862">
    <property type="protein sequence ID" value="AXE24294.1"/>
    <property type="molecule type" value="Genomic_DNA"/>
</dbReference>
<organism evidence="2 3">
    <name type="scientific">Streptomyces globosus</name>
    <dbReference type="NCBI Taxonomy" id="68209"/>
    <lineage>
        <taxon>Bacteria</taxon>
        <taxon>Bacillati</taxon>
        <taxon>Actinomycetota</taxon>
        <taxon>Actinomycetes</taxon>
        <taxon>Kitasatosporales</taxon>
        <taxon>Streptomycetaceae</taxon>
        <taxon>Streptomyces</taxon>
    </lineage>
</organism>